<reference evidence="3" key="2">
    <citation type="journal article" date="2021" name="PeerJ">
        <title>Extensive microbial diversity within the chicken gut microbiome revealed by metagenomics and culture.</title>
        <authorList>
            <person name="Gilroy R."/>
            <person name="Ravi A."/>
            <person name="Getino M."/>
            <person name="Pursley I."/>
            <person name="Horton D.L."/>
            <person name="Alikhan N.F."/>
            <person name="Baker D."/>
            <person name="Gharbi K."/>
            <person name="Hall N."/>
            <person name="Watson M."/>
            <person name="Adriaenssens E.M."/>
            <person name="Foster-Nyarko E."/>
            <person name="Jarju S."/>
            <person name="Secka A."/>
            <person name="Antonio M."/>
            <person name="Oren A."/>
            <person name="Chaudhuri R.R."/>
            <person name="La Ragione R."/>
            <person name="Hildebrand F."/>
            <person name="Pallen M.J."/>
        </authorList>
    </citation>
    <scope>NUCLEOTIDE SEQUENCE</scope>
    <source>
        <strain evidence="3">B3-1481</strain>
    </source>
</reference>
<organism evidence="3 4">
    <name type="scientific">Candidatus Cryptobacteroides avistercoris</name>
    <dbReference type="NCBI Taxonomy" id="2840758"/>
    <lineage>
        <taxon>Bacteria</taxon>
        <taxon>Pseudomonadati</taxon>
        <taxon>Bacteroidota</taxon>
        <taxon>Bacteroidia</taxon>
        <taxon>Bacteroidales</taxon>
        <taxon>Candidatus Cryptobacteroides</taxon>
    </lineage>
</organism>
<protein>
    <recommendedName>
        <fullName evidence="2">C4-type zinc ribbon domain-containing protein</fullName>
    </recommendedName>
</protein>
<dbReference type="Proteomes" id="UP000823769">
    <property type="component" value="Unassembled WGS sequence"/>
</dbReference>
<accession>A0A9D9NNH1</accession>
<feature type="coiled-coil region" evidence="1">
    <location>
        <begin position="65"/>
        <end position="164"/>
    </location>
</feature>
<dbReference type="AlphaFoldDB" id="A0A9D9NNH1"/>
<feature type="domain" description="C4-type zinc ribbon" evidence="2">
    <location>
        <begin position="240"/>
        <end position="272"/>
    </location>
</feature>
<comment type="caution">
    <text evidence="3">The sequence shown here is derived from an EMBL/GenBank/DDBJ whole genome shotgun (WGS) entry which is preliminary data.</text>
</comment>
<evidence type="ECO:0000259" key="2">
    <source>
        <dbReference type="Pfam" id="PF02591"/>
    </source>
</evidence>
<dbReference type="InterPro" id="IPR003743">
    <property type="entry name" value="Zf-RING_7"/>
</dbReference>
<keyword evidence="1" id="KW-0175">Coiled coil</keyword>
<evidence type="ECO:0000256" key="1">
    <source>
        <dbReference type="SAM" id="Coils"/>
    </source>
</evidence>
<evidence type="ECO:0000313" key="4">
    <source>
        <dbReference type="Proteomes" id="UP000823769"/>
    </source>
</evidence>
<reference evidence="3" key="1">
    <citation type="submission" date="2020-10" db="EMBL/GenBank/DDBJ databases">
        <authorList>
            <person name="Gilroy R."/>
        </authorList>
    </citation>
    <scope>NUCLEOTIDE SEQUENCE</scope>
    <source>
        <strain evidence="3">B3-1481</strain>
    </source>
</reference>
<dbReference type="Gene3D" id="1.10.287.1490">
    <property type="match status" value="1"/>
</dbReference>
<name>A0A9D9NNH1_9BACT</name>
<dbReference type="PANTHER" id="PTHR39082:SF1">
    <property type="entry name" value="SCAVENGER RECEPTOR CLASS A MEMBER 3"/>
    <property type="match status" value="1"/>
</dbReference>
<proteinExistence type="predicted"/>
<dbReference type="PANTHER" id="PTHR39082">
    <property type="entry name" value="PHOSPHOLIPASE C-BETA-2-RELATED"/>
    <property type="match status" value="1"/>
</dbReference>
<dbReference type="Pfam" id="PF02591">
    <property type="entry name" value="Zn_ribbon_9"/>
    <property type="match status" value="1"/>
</dbReference>
<sequence length="277" mass="31588">MATTKKTTKVVTPVDERETFVSLQKNFADSEQVAQEKLKTLHDLQETDMEIDKLLQLRGELPEEVAALESELDAQKAKYARAEQMIEGYNQNIEEARKQIAELEDEMAKYREQLNNITNSREYDSINKELENQGLLKAIAEKNIGEAREAIEDCKADMDRINDAITIRESDLEAKKTELANIVESTAKEERTLEERRRQFTSKLDERTISAYERIRNSTHNHLAVVTLYPKNEDGTYGDACGGCFHTITPQRLIDIASGKKLVICEHCGRIIVNPDI</sequence>
<dbReference type="InterPro" id="IPR052376">
    <property type="entry name" value="Oxidative_Scav/Glycosyltrans"/>
</dbReference>
<dbReference type="EMBL" id="JADILW010000037">
    <property type="protein sequence ID" value="MBO8479956.1"/>
    <property type="molecule type" value="Genomic_DNA"/>
</dbReference>
<gene>
    <name evidence="3" type="ORF">IAB76_02445</name>
</gene>
<evidence type="ECO:0000313" key="3">
    <source>
        <dbReference type="EMBL" id="MBO8479956.1"/>
    </source>
</evidence>